<dbReference type="EMBL" id="CAJJDN010000180">
    <property type="protein sequence ID" value="CAD8127835.1"/>
    <property type="molecule type" value="Genomic_DNA"/>
</dbReference>
<gene>
    <name evidence="1" type="ORF">PSON_ATCC_30995.1.T1800053</name>
    <name evidence="2" type="ORF">PSON_ATCC_30995.1.T1800056</name>
</gene>
<evidence type="ECO:0000313" key="1">
    <source>
        <dbReference type="EMBL" id="CAD8127832.1"/>
    </source>
</evidence>
<evidence type="ECO:0000313" key="2">
    <source>
        <dbReference type="EMBL" id="CAD8127835.1"/>
    </source>
</evidence>
<evidence type="ECO:0000313" key="3">
    <source>
        <dbReference type="Proteomes" id="UP000692954"/>
    </source>
</evidence>
<organism evidence="1 3">
    <name type="scientific">Paramecium sonneborni</name>
    <dbReference type="NCBI Taxonomy" id="65129"/>
    <lineage>
        <taxon>Eukaryota</taxon>
        <taxon>Sar</taxon>
        <taxon>Alveolata</taxon>
        <taxon>Ciliophora</taxon>
        <taxon>Intramacronucleata</taxon>
        <taxon>Oligohymenophorea</taxon>
        <taxon>Peniculida</taxon>
        <taxon>Parameciidae</taxon>
        <taxon>Paramecium</taxon>
    </lineage>
</organism>
<dbReference type="EMBL" id="CAJJDN010000180">
    <property type="protein sequence ID" value="CAD8127832.1"/>
    <property type="molecule type" value="Genomic_DNA"/>
</dbReference>
<sequence length="71" mass="8437">MQIIDGFFRSGSIDAQIEVIIEFVRTIIKKIEQQLLNEQFKMKFEITIQNTSTRIYQAEGYFRSEIICRES</sequence>
<name>A0A8S1RKM4_9CILI</name>
<proteinExistence type="predicted"/>
<dbReference type="Proteomes" id="UP000692954">
    <property type="component" value="Unassembled WGS sequence"/>
</dbReference>
<keyword evidence="3" id="KW-1185">Reference proteome</keyword>
<comment type="caution">
    <text evidence="1">The sequence shown here is derived from an EMBL/GenBank/DDBJ whole genome shotgun (WGS) entry which is preliminary data.</text>
</comment>
<reference evidence="1" key="1">
    <citation type="submission" date="2021-01" db="EMBL/GenBank/DDBJ databases">
        <authorList>
            <consortium name="Genoscope - CEA"/>
            <person name="William W."/>
        </authorList>
    </citation>
    <scope>NUCLEOTIDE SEQUENCE</scope>
</reference>
<dbReference type="AlphaFoldDB" id="A0A8S1RKM4"/>
<accession>A0A8S1RKM4</accession>
<protein>
    <submittedName>
        <fullName evidence="1">Uncharacterized protein</fullName>
    </submittedName>
</protein>